<reference evidence="1" key="1">
    <citation type="submission" date="2020-05" db="EMBL/GenBank/DDBJ databases">
        <title>Large-scale comparative analyses of tick genomes elucidate their genetic diversity and vector capacities.</title>
        <authorList>
            <person name="Jia N."/>
            <person name="Wang J."/>
            <person name="Shi W."/>
            <person name="Du L."/>
            <person name="Sun Y."/>
            <person name="Zhan W."/>
            <person name="Jiang J."/>
            <person name="Wang Q."/>
            <person name="Zhang B."/>
            <person name="Ji P."/>
            <person name="Sakyi L.B."/>
            <person name="Cui X."/>
            <person name="Yuan T."/>
            <person name="Jiang B."/>
            <person name="Yang W."/>
            <person name="Lam T.T.-Y."/>
            <person name="Chang Q."/>
            <person name="Ding S."/>
            <person name="Wang X."/>
            <person name="Zhu J."/>
            <person name="Ruan X."/>
            <person name="Zhao L."/>
            <person name="Wei J."/>
            <person name="Que T."/>
            <person name="Du C."/>
            <person name="Cheng J."/>
            <person name="Dai P."/>
            <person name="Han X."/>
            <person name="Huang E."/>
            <person name="Gao Y."/>
            <person name="Liu J."/>
            <person name="Shao H."/>
            <person name="Ye R."/>
            <person name="Li L."/>
            <person name="Wei W."/>
            <person name="Wang X."/>
            <person name="Wang C."/>
            <person name="Yang T."/>
            <person name="Huo Q."/>
            <person name="Li W."/>
            <person name="Guo W."/>
            <person name="Chen H."/>
            <person name="Zhou L."/>
            <person name="Ni X."/>
            <person name="Tian J."/>
            <person name="Zhou Y."/>
            <person name="Sheng Y."/>
            <person name="Liu T."/>
            <person name="Pan Y."/>
            <person name="Xia L."/>
            <person name="Li J."/>
            <person name="Zhao F."/>
            <person name="Cao W."/>
        </authorList>
    </citation>
    <scope>NUCLEOTIDE SEQUENCE</scope>
    <source>
        <strain evidence="1">Hyas-2018</strain>
    </source>
</reference>
<dbReference type="EMBL" id="CM023484">
    <property type="protein sequence ID" value="KAH6932208.1"/>
    <property type="molecule type" value="Genomic_DNA"/>
</dbReference>
<sequence>MKCFNCEEPHGARDPWCRKKQQADKLSRIAAEKRELRSTPKDSAVPQKIQTSQSRTTKPTKKNDANFPSLPLQNQFSALQDTTPEPQPERWPRSGSLPGCTTKRPAPLPPPQKSKTPSYIRTLLSQKPPVSTEKPPHKVHQIK</sequence>
<evidence type="ECO:0000313" key="1">
    <source>
        <dbReference type="EMBL" id="KAH6932208.1"/>
    </source>
</evidence>
<gene>
    <name evidence="1" type="ORF">HPB50_003702</name>
</gene>
<dbReference type="Proteomes" id="UP000821845">
    <property type="component" value="Chromosome 4"/>
</dbReference>
<accession>A0ACB7SEQ8</accession>
<comment type="caution">
    <text evidence="1">The sequence shown here is derived from an EMBL/GenBank/DDBJ whole genome shotgun (WGS) entry which is preliminary data.</text>
</comment>
<proteinExistence type="predicted"/>
<protein>
    <submittedName>
        <fullName evidence="1">Uncharacterized protein</fullName>
    </submittedName>
</protein>
<keyword evidence="2" id="KW-1185">Reference proteome</keyword>
<organism evidence="1 2">
    <name type="scientific">Hyalomma asiaticum</name>
    <name type="common">Tick</name>
    <dbReference type="NCBI Taxonomy" id="266040"/>
    <lineage>
        <taxon>Eukaryota</taxon>
        <taxon>Metazoa</taxon>
        <taxon>Ecdysozoa</taxon>
        <taxon>Arthropoda</taxon>
        <taxon>Chelicerata</taxon>
        <taxon>Arachnida</taxon>
        <taxon>Acari</taxon>
        <taxon>Parasitiformes</taxon>
        <taxon>Ixodida</taxon>
        <taxon>Ixodoidea</taxon>
        <taxon>Ixodidae</taxon>
        <taxon>Hyalomminae</taxon>
        <taxon>Hyalomma</taxon>
    </lineage>
</organism>
<name>A0ACB7SEQ8_HYAAI</name>
<evidence type="ECO:0000313" key="2">
    <source>
        <dbReference type="Proteomes" id="UP000821845"/>
    </source>
</evidence>